<accession>A0A1B6H2N4</accession>
<dbReference type="EMBL" id="GECZ01000848">
    <property type="protein sequence ID" value="JAS68921.1"/>
    <property type="molecule type" value="Transcribed_RNA"/>
</dbReference>
<feature type="non-terminal residue" evidence="1">
    <location>
        <position position="1"/>
    </location>
</feature>
<protein>
    <submittedName>
        <fullName evidence="1">Uncharacterized protein</fullName>
    </submittedName>
</protein>
<evidence type="ECO:0000313" key="1">
    <source>
        <dbReference type="EMBL" id="JAS68921.1"/>
    </source>
</evidence>
<feature type="non-terminal residue" evidence="1">
    <location>
        <position position="153"/>
    </location>
</feature>
<reference evidence="1" key="1">
    <citation type="submission" date="2015-11" db="EMBL/GenBank/DDBJ databases">
        <title>De novo transcriptome assembly of four potential Pierce s Disease insect vectors from Arizona vineyards.</title>
        <authorList>
            <person name="Tassone E.E."/>
        </authorList>
    </citation>
    <scope>NUCLEOTIDE SEQUENCE</scope>
</reference>
<dbReference type="AlphaFoldDB" id="A0A1B6H2N4"/>
<proteinExistence type="predicted"/>
<sequence length="153" mass="17356">DQTLLNKTNNQQETKQSEHITILSDEIIGTNSLPEFLHENTCDTLLIGSESNSNHMCSNEPQLAESDDVTVSSELVPVEVIVHFPRTVKNRKFKRKRETDDSAEQIDQCVDISSSCSTPISSNTSSLSLLRRQIKKRCQLDKTRQISKHFKIK</sequence>
<gene>
    <name evidence="1" type="ORF">g.50104</name>
</gene>
<name>A0A1B6H2N4_9HEMI</name>
<organism evidence="1">
    <name type="scientific">Cuerna arida</name>
    <dbReference type="NCBI Taxonomy" id="1464854"/>
    <lineage>
        <taxon>Eukaryota</taxon>
        <taxon>Metazoa</taxon>
        <taxon>Ecdysozoa</taxon>
        <taxon>Arthropoda</taxon>
        <taxon>Hexapoda</taxon>
        <taxon>Insecta</taxon>
        <taxon>Pterygota</taxon>
        <taxon>Neoptera</taxon>
        <taxon>Paraneoptera</taxon>
        <taxon>Hemiptera</taxon>
        <taxon>Auchenorrhyncha</taxon>
        <taxon>Membracoidea</taxon>
        <taxon>Cicadellidae</taxon>
        <taxon>Cicadellinae</taxon>
        <taxon>Proconiini</taxon>
        <taxon>Cuerna</taxon>
    </lineage>
</organism>